<dbReference type="STRING" id="1392247.A0A3N4L5J7"/>
<comment type="similarity">
    <text evidence="2">Belongs to the Mediator complex subunit 13 family.</text>
</comment>
<keyword evidence="5" id="KW-0805">Transcription regulation</keyword>
<name>A0A3N4L5J7_9PEZI</name>
<dbReference type="EMBL" id="ML119107">
    <property type="protein sequence ID" value="RPB16739.1"/>
    <property type="molecule type" value="Genomic_DNA"/>
</dbReference>
<feature type="region of interest" description="Disordered" evidence="8">
    <location>
        <begin position="1178"/>
        <end position="1205"/>
    </location>
</feature>
<feature type="compositionally biased region" description="Low complexity" evidence="8">
    <location>
        <begin position="220"/>
        <end position="234"/>
    </location>
</feature>
<feature type="region of interest" description="Disordered" evidence="8">
    <location>
        <begin position="300"/>
        <end position="343"/>
    </location>
</feature>
<dbReference type="PANTHER" id="PTHR48249">
    <property type="entry name" value="MEDIATOR OF RNA POLYMERASE II TRANSCRIPTION SUBUNIT 13"/>
    <property type="match status" value="1"/>
</dbReference>
<feature type="compositionally biased region" description="Gly residues" evidence="8">
    <location>
        <begin position="1178"/>
        <end position="1188"/>
    </location>
</feature>
<feature type="region of interest" description="Disordered" evidence="8">
    <location>
        <begin position="975"/>
        <end position="1022"/>
    </location>
</feature>
<feature type="domain" description="Mediator complex subunit Med13 N-terminal" evidence="9">
    <location>
        <begin position="232"/>
        <end position="474"/>
    </location>
</feature>
<evidence type="ECO:0000256" key="8">
    <source>
        <dbReference type="SAM" id="MobiDB-lite"/>
    </source>
</evidence>
<feature type="region of interest" description="Disordered" evidence="8">
    <location>
        <begin position="119"/>
        <end position="161"/>
    </location>
</feature>
<keyword evidence="7" id="KW-0539">Nucleus</keyword>
<keyword evidence="4" id="KW-0678">Repressor</keyword>
<feature type="region of interest" description="Disordered" evidence="8">
    <location>
        <begin position="185"/>
        <end position="258"/>
    </location>
</feature>
<protein>
    <recommendedName>
        <fullName evidence="3">Mediator of RNA polymerase II transcription subunit 13</fullName>
    </recommendedName>
</protein>
<dbReference type="GO" id="GO:0045944">
    <property type="term" value="P:positive regulation of transcription by RNA polymerase II"/>
    <property type="evidence" value="ECO:0007669"/>
    <property type="project" value="TreeGrafter"/>
</dbReference>
<evidence type="ECO:0000256" key="5">
    <source>
        <dbReference type="ARBA" id="ARBA00023015"/>
    </source>
</evidence>
<dbReference type="GO" id="GO:0016592">
    <property type="term" value="C:mediator complex"/>
    <property type="evidence" value="ECO:0007669"/>
    <property type="project" value="TreeGrafter"/>
</dbReference>
<evidence type="ECO:0000256" key="3">
    <source>
        <dbReference type="ARBA" id="ARBA00019618"/>
    </source>
</evidence>
<feature type="region of interest" description="Disordered" evidence="8">
    <location>
        <begin position="1126"/>
        <end position="1161"/>
    </location>
</feature>
<dbReference type="Proteomes" id="UP000277580">
    <property type="component" value="Unassembled WGS sequence"/>
</dbReference>
<dbReference type="Pfam" id="PF18296">
    <property type="entry name" value="MID_MedPIWI"/>
    <property type="match status" value="1"/>
</dbReference>
<feature type="compositionally biased region" description="Acidic residues" evidence="8">
    <location>
        <begin position="1127"/>
        <end position="1161"/>
    </location>
</feature>
<dbReference type="InterPro" id="IPR041285">
    <property type="entry name" value="MID_MedPIWI"/>
</dbReference>
<dbReference type="Pfam" id="PF11597">
    <property type="entry name" value="Med13_N"/>
    <property type="match status" value="2"/>
</dbReference>
<feature type="region of interest" description="Disordered" evidence="8">
    <location>
        <begin position="1383"/>
        <end position="1409"/>
    </location>
</feature>
<organism evidence="11 12">
    <name type="scientific">Morchella conica CCBAS932</name>
    <dbReference type="NCBI Taxonomy" id="1392247"/>
    <lineage>
        <taxon>Eukaryota</taxon>
        <taxon>Fungi</taxon>
        <taxon>Dikarya</taxon>
        <taxon>Ascomycota</taxon>
        <taxon>Pezizomycotina</taxon>
        <taxon>Pezizomycetes</taxon>
        <taxon>Pezizales</taxon>
        <taxon>Morchellaceae</taxon>
        <taxon>Morchella</taxon>
    </lineage>
</organism>
<evidence type="ECO:0000256" key="2">
    <source>
        <dbReference type="ARBA" id="ARBA00009354"/>
    </source>
</evidence>
<feature type="region of interest" description="Disordered" evidence="8">
    <location>
        <begin position="622"/>
        <end position="647"/>
    </location>
</feature>
<feature type="compositionally biased region" description="Low complexity" evidence="8">
    <location>
        <begin position="1388"/>
        <end position="1405"/>
    </location>
</feature>
<dbReference type="InParanoid" id="A0A3N4L5J7"/>
<evidence type="ECO:0000256" key="6">
    <source>
        <dbReference type="ARBA" id="ARBA00023163"/>
    </source>
</evidence>
<sequence>MESPETCLTNVLKIENLSRIPYTLYRPSDDNPPQPQPQPPPPLQPQLQQPSQQQLQPQPPHQLPQSQSHSRILPASLNRHTTNALRHAERTLRTEGNIVYADRDSVTLWLFQIEGFPSPPGGNTASGGGGGGGGAGSGKDACGDDSMEGEVQAQIAEEETSGKWKRIDARLRDEWGLRESSSGTFLASTLAPPQPPHTATFHSSSSSSRPATPGFPPTPMSGMFPPSSSSHSTPAAIDLTDDGGGTSEDASSSSSPPEDQFAAYKRFITAVLLSLHFEMAAGSGYTPLNIRTLVSPASLRLSGSSEKRAAAAGSEKEDNNNSNTGKADQQQQQQQQQLPSTPVVVPEVIRPTVVALDAYLTTAGTLLIIPHTEVQPAIRRVSSCATRGGGGEQERDGRDVYIAPWGEWGRLLPSTPAAEPAMSAKEMKWKDAVRSYLQDCGILSTPGNGNGWRRDVNVLEEAVQMGDWRRIEIWIPFKEFPGMGMAVKVLWPEALLFMKASEDDTIPCTVGDDDDDDAQAEDAATEGEDVFWKTVFSDPEYARFASGSLSMSLASLVFADDGQPLPPPPSRARKDIGADWWGTASAVDWAEEWLAGREERDRVVQARLEAKKALRLQREEAERRVKEEEEERVRVKVKEEERAQQQQQVQVQVQVQVQMEMGMGMGMGMGMEMEMTEAMDTKEDKAKLKVLEQKNPAGVYPTPPEGGPQQQQQHQHQQHTAQTMGGGPGSTGSGSAPATISAEAMIGAVALPATETETDMELDWTAELPGVADQVPDALGGGRKQSDAAAIGGLAGGTAEADLFGGDMDDDDMFGHAITEDDFAFFDNNPGGLEDFGDDLGEMGEEDVNMALEDMDLGGGGGGGAGSSVQAGGGVGGVGGGEMDLTMEIPMHMREEMVISSSPAAGAMMAQQPPTINIDVSRADGHHHNHDPRPPGGGGSASEKQQLAEREPHIQTPPLSPHRAIRLLVPEYSLSPSTHHHHHHPHPTPPTTGGAMKTPQNNGAPPAPPPPPPPSGGGGVSEAKRRMSLYSPITFTTKIEMADRKYAPGGRYFLPESIKDKELKEFESKQGGKLETTKAVPPTTPGGKRKRGIFVRSVVVEEGGVEMAAAPEVAEVVLADDAVMAESPEDDECDAGEYSDDEWSEESSVESDADDETEEDEADVGGRYYTSPLAVAYGGSGGGGGGGGSRKRKWAFEDDGESSSVAETTMKRETGVGGAGGGVGGVGAADGEGEVLGEIAPPPWEVMVPDPTDASLVGVFSNMTLETDAVSLAGLGEAEFMAVSRLVREQVVSGTSKPLGTLLDGGGWETAVEDDNEEWCLLRRRKGKDEEVVEEAARGLFGSGGVVRCTLETYVTVADAVIDPPPTPLLVGRAASMRPIAQPRRGINSNSNNSNSNTPTLNSNNKRSSDLTAPAANSAIFRLPPPHVHIHRAEQALEILPPALHFWETFGFGPCSGPKNVIGFCLHPASKAMDDAADALLERVSFSYESGRFGTHVRGRLDASGITNGALGIGPKDSTGEIDSLEKGVVALMDGMAEFGVVLANGVADELQNIVVYVINPFEHPSAVVDICAGFVRMCRVYVAACVGGGGGAQMGAGAGAGARRNNLVLQIVPVGFLARREGGVSRGQGEWATFACEVYNRCMPTDGMCSLDEV</sequence>
<dbReference type="GO" id="GO:0003713">
    <property type="term" value="F:transcription coactivator activity"/>
    <property type="evidence" value="ECO:0007669"/>
    <property type="project" value="TreeGrafter"/>
</dbReference>
<feature type="region of interest" description="Disordered" evidence="8">
    <location>
        <begin position="23"/>
        <end position="69"/>
    </location>
</feature>
<feature type="compositionally biased region" description="Basic and acidic residues" evidence="8">
    <location>
        <begin position="622"/>
        <end position="643"/>
    </location>
</feature>
<comment type="subcellular location">
    <subcellularLocation>
        <location evidence="1">Nucleus</location>
    </subcellularLocation>
</comment>
<feature type="compositionally biased region" description="Basic and acidic residues" evidence="8">
    <location>
        <begin position="305"/>
        <end position="319"/>
    </location>
</feature>
<feature type="compositionally biased region" description="Low complexity" evidence="8">
    <location>
        <begin position="709"/>
        <end position="719"/>
    </location>
</feature>
<dbReference type="InterPro" id="IPR021643">
    <property type="entry name" value="Mediator_Med13_N"/>
</dbReference>
<feature type="region of interest" description="Disordered" evidence="8">
    <location>
        <begin position="919"/>
        <end position="960"/>
    </location>
</feature>
<evidence type="ECO:0000256" key="7">
    <source>
        <dbReference type="ARBA" id="ARBA00023242"/>
    </source>
</evidence>
<reference evidence="11 12" key="1">
    <citation type="journal article" date="2018" name="Nat. Ecol. Evol.">
        <title>Pezizomycetes genomes reveal the molecular basis of ectomycorrhizal truffle lifestyle.</title>
        <authorList>
            <person name="Murat C."/>
            <person name="Payen T."/>
            <person name="Noel B."/>
            <person name="Kuo A."/>
            <person name="Morin E."/>
            <person name="Chen J."/>
            <person name="Kohler A."/>
            <person name="Krizsan K."/>
            <person name="Balestrini R."/>
            <person name="Da Silva C."/>
            <person name="Montanini B."/>
            <person name="Hainaut M."/>
            <person name="Levati E."/>
            <person name="Barry K.W."/>
            <person name="Belfiori B."/>
            <person name="Cichocki N."/>
            <person name="Clum A."/>
            <person name="Dockter R.B."/>
            <person name="Fauchery L."/>
            <person name="Guy J."/>
            <person name="Iotti M."/>
            <person name="Le Tacon F."/>
            <person name="Lindquist E.A."/>
            <person name="Lipzen A."/>
            <person name="Malagnac F."/>
            <person name="Mello A."/>
            <person name="Molinier V."/>
            <person name="Miyauchi S."/>
            <person name="Poulain J."/>
            <person name="Riccioni C."/>
            <person name="Rubini A."/>
            <person name="Sitrit Y."/>
            <person name="Splivallo R."/>
            <person name="Traeger S."/>
            <person name="Wang M."/>
            <person name="Zifcakova L."/>
            <person name="Wipf D."/>
            <person name="Zambonelli A."/>
            <person name="Paolocci F."/>
            <person name="Nowrousian M."/>
            <person name="Ottonello S."/>
            <person name="Baldrian P."/>
            <person name="Spatafora J.W."/>
            <person name="Henrissat B."/>
            <person name="Nagy L.G."/>
            <person name="Aury J.M."/>
            <person name="Wincker P."/>
            <person name="Grigoriev I.V."/>
            <person name="Bonfante P."/>
            <person name="Martin F.M."/>
        </authorList>
    </citation>
    <scope>NUCLEOTIDE SEQUENCE [LARGE SCALE GENOMIC DNA]</scope>
    <source>
        <strain evidence="11 12">CCBAS932</strain>
    </source>
</reference>
<feature type="compositionally biased region" description="Gly residues" evidence="8">
    <location>
        <begin position="124"/>
        <end position="137"/>
    </location>
</feature>
<feature type="domain" description="MID" evidence="10">
    <location>
        <begin position="1459"/>
        <end position="1644"/>
    </location>
</feature>
<keyword evidence="12" id="KW-1185">Reference proteome</keyword>
<evidence type="ECO:0000256" key="4">
    <source>
        <dbReference type="ARBA" id="ARBA00022491"/>
    </source>
</evidence>
<feature type="compositionally biased region" description="Low complexity" evidence="8">
    <location>
        <begin position="247"/>
        <end position="258"/>
    </location>
</feature>
<evidence type="ECO:0000313" key="12">
    <source>
        <dbReference type="Proteomes" id="UP000277580"/>
    </source>
</evidence>
<feature type="compositionally biased region" description="Pro residues" evidence="8">
    <location>
        <begin position="1005"/>
        <end position="1015"/>
    </location>
</feature>
<feature type="domain" description="Mediator complex subunit Med13 N-terminal" evidence="9">
    <location>
        <begin position="1"/>
        <end position="113"/>
    </location>
</feature>
<gene>
    <name evidence="11" type="ORF">P167DRAFT_589625</name>
</gene>
<evidence type="ECO:0000259" key="10">
    <source>
        <dbReference type="Pfam" id="PF18296"/>
    </source>
</evidence>
<dbReference type="InterPro" id="IPR051139">
    <property type="entry name" value="Mediator_complx_sub13"/>
</dbReference>
<feature type="region of interest" description="Disordered" evidence="8">
    <location>
        <begin position="696"/>
        <end position="737"/>
    </location>
</feature>
<feature type="compositionally biased region" description="Low complexity" evidence="8">
    <location>
        <begin position="329"/>
        <end position="343"/>
    </location>
</feature>
<evidence type="ECO:0000259" key="9">
    <source>
        <dbReference type="Pfam" id="PF11597"/>
    </source>
</evidence>
<dbReference type="OrthoDB" id="103819at2759"/>
<feature type="compositionally biased region" description="Pro residues" evidence="8">
    <location>
        <begin position="30"/>
        <end position="44"/>
    </location>
</feature>
<feature type="compositionally biased region" description="Low complexity" evidence="8">
    <location>
        <begin position="45"/>
        <end position="56"/>
    </location>
</feature>
<proteinExistence type="inferred from homology"/>
<keyword evidence="6" id="KW-0804">Transcription</keyword>
<dbReference type="PANTHER" id="PTHR48249:SF3">
    <property type="entry name" value="MEDIATOR OF RNA POLYMERASE II TRANSCRIPTION SUBUNIT 13"/>
    <property type="match status" value="1"/>
</dbReference>
<evidence type="ECO:0000313" key="11">
    <source>
        <dbReference type="EMBL" id="RPB16739.1"/>
    </source>
</evidence>
<evidence type="ECO:0000256" key="1">
    <source>
        <dbReference type="ARBA" id="ARBA00004123"/>
    </source>
</evidence>
<accession>A0A3N4L5J7</accession>